<dbReference type="OrthoDB" id="197104at2759"/>
<feature type="region of interest" description="Disordered" evidence="1">
    <location>
        <begin position="1"/>
        <end position="40"/>
    </location>
</feature>
<dbReference type="AlphaFoldDB" id="A0A9W7FWC9"/>
<dbReference type="Proteomes" id="UP001165065">
    <property type="component" value="Unassembled WGS sequence"/>
</dbReference>
<evidence type="ECO:0000256" key="1">
    <source>
        <dbReference type="SAM" id="MobiDB-lite"/>
    </source>
</evidence>
<organism evidence="2 3">
    <name type="scientific">Triparma columacea</name>
    <dbReference type="NCBI Taxonomy" id="722753"/>
    <lineage>
        <taxon>Eukaryota</taxon>
        <taxon>Sar</taxon>
        <taxon>Stramenopiles</taxon>
        <taxon>Ochrophyta</taxon>
        <taxon>Bolidophyceae</taxon>
        <taxon>Parmales</taxon>
        <taxon>Triparmaceae</taxon>
        <taxon>Triparma</taxon>
    </lineage>
</organism>
<feature type="region of interest" description="Disordered" evidence="1">
    <location>
        <begin position="635"/>
        <end position="661"/>
    </location>
</feature>
<feature type="compositionally biased region" description="Polar residues" evidence="1">
    <location>
        <begin position="30"/>
        <end position="40"/>
    </location>
</feature>
<comment type="caution">
    <text evidence="2">The sequence shown here is derived from an EMBL/GenBank/DDBJ whole genome shotgun (WGS) entry which is preliminary data.</text>
</comment>
<keyword evidence="3" id="KW-1185">Reference proteome</keyword>
<proteinExistence type="predicted"/>
<name>A0A9W7FWC9_9STRA</name>
<sequence length="1006" mass="112314">MDHGPSEGVSSRTSTKRQDQFTGRAAKGPSSESVASRQTFGMSGAIHKSLEFQMNPQSVVSGGHESSYNVSANRTVYSTSESQQGDLGKQTHSDTVSALTDPHFAPRLRRQRKSDKRETRESSNVPLSVSRRWSQQHTFVTENVPPMISPKPSPTLTEVQHLHFTSEELSIVPDRACLVPYQTFQVHISDPYLKGGIYLYAIKTSMKFDPMSDSMTSATSLRSIDDFVLLYNQLLDDSPCLLIPDLISSVINRFSSGGIIPPHELSNWLFDVLSGCRRGGTYVSTVFDVGQSKCMEAFLFDKLAFSKSLEVIRLNEEKVKHQKRAKLMSGDVYPSNLSPMASTFNAVVKKFENLGCISPGDAAQKTTLAVALFGCSSKVKNPEDFDTLTNPQMISPALSDSTAVSFDDVYHDENQFLLADFFVQKQGLLECIEVLDTAMMMEKDRGDRWRLFAVSLSTLASTERQWGKTSLLFPEDTSKETSKREASLNDHCYNVCEQAAYLLARQKASKFSSSLEVLRDLLMAFHDDLVMIRPAAVTYEQARDGADLQREKNFVAMAKIRAQGSKKQRALGSTTKDTTALAKAVKLYAISGANLHGGLTEMALVSSISYSRLAFQYFSKLRGQARVQAETASDVMDSVSKVKSNPSSGASAPPPMSKEEDLKEAQLLEDILGYIDVQKIGVLPSSDLTHSNFETRWSDRNVDEILRLLSFRSTNYNDITASGSTSVNSNSKMDVFEKYLSRGLLESERRGKILKENALRCVEAISCLTQEVQFDGFMFNVEKTRLHFVTKFVELLARDEEMRPVDVPDSWDPSMSTPGMSSLGSHVFKVISEAVLAEKAQLKKLVKGLAEYLNFLESVNCLVNMQKVAHILEKEAGVNRQDAIDLLDVRVALQNSIIVETKNRNKEAVVGIRRQLEDLGDHGTTIEVKEMKVRSKIAKEIKERTQKLAQRRFKKIRVPNSHIKCIDLIGIWTTMEYQNSRKEKGEFDVLVNKVKKRHACIVSEES</sequence>
<gene>
    <name evidence="2" type="ORF">TrCOL_g9732</name>
</gene>
<evidence type="ECO:0000313" key="3">
    <source>
        <dbReference type="Proteomes" id="UP001165065"/>
    </source>
</evidence>
<accession>A0A9W7FWC9</accession>
<reference evidence="3" key="1">
    <citation type="journal article" date="2023" name="Commun. Biol.">
        <title>Genome analysis of Parmales, the sister group of diatoms, reveals the evolutionary specialization of diatoms from phago-mixotrophs to photoautotrophs.</title>
        <authorList>
            <person name="Ban H."/>
            <person name="Sato S."/>
            <person name="Yoshikawa S."/>
            <person name="Yamada K."/>
            <person name="Nakamura Y."/>
            <person name="Ichinomiya M."/>
            <person name="Sato N."/>
            <person name="Blanc-Mathieu R."/>
            <person name="Endo H."/>
            <person name="Kuwata A."/>
            <person name="Ogata H."/>
        </authorList>
    </citation>
    <scope>NUCLEOTIDE SEQUENCE [LARGE SCALE GENOMIC DNA]</scope>
</reference>
<evidence type="ECO:0000313" key="2">
    <source>
        <dbReference type="EMBL" id="GMI20720.1"/>
    </source>
</evidence>
<feature type="compositionally biased region" description="Low complexity" evidence="1">
    <location>
        <begin position="635"/>
        <end position="651"/>
    </location>
</feature>
<dbReference type="EMBL" id="BRYA01000520">
    <property type="protein sequence ID" value="GMI20720.1"/>
    <property type="molecule type" value="Genomic_DNA"/>
</dbReference>
<feature type="region of interest" description="Disordered" evidence="1">
    <location>
        <begin position="77"/>
        <end position="128"/>
    </location>
</feature>
<protein>
    <submittedName>
        <fullName evidence="2">Uncharacterized protein</fullName>
    </submittedName>
</protein>